<name>A0A9W8ZZ68_9AGAR</name>
<dbReference type="SMART" id="SM00046">
    <property type="entry name" value="DAGKc"/>
    <property type="match status" value="1"/>
</dbReference>
<keyword evidence="3" id="KW-0418">Kinase</keyword>
<feature type="region of interest" description="Disordered" evidence="1">
    <location>
        <begin position="319"/>
        <end position="345"/>
    </location>
</feature>
<dbReference type="InterPro" id="IPR001206">
    <property type="entry name" value="Diacylglycerol_kinase_cat_dom"/>
</dbReference>
<evidence type="ECO:0000313" key="3">
    <source>
        <dbReference type="EMBL" id="KAJ4469370.1"/>
    </source>
</evidence>
<keyword evidence="3" id="KW-0808">Transferase</keyword>
<evidence type="ECO:0000256" key="1">
    <source>
        <dbReference type="SAM" id="MobiDB-lite"/>
    </source>
</evidence>
<dbReference type="InterPro" id="IPR050187">
    <property type="entry name" value="Lipid_Phosphate_FormReg"/>
</dbReference>
<feature type="compositionally biased region" description="Polar residues" evidence="1">
    <location>
        <begin position="325"/>
        <end position="344"/>
    </location>
</feature>
<sequence>MAELAPYALPSTSMSDIDIEAQVHGKVTRYCLTSTALIVTIGNKKPQTVPLHNVIAASYHPDARLLKVAYVLRKKKKGPLELVHLDGQVEGSRAEAAGKLAKTMLNWAYKDIKLHRRLKVLINPHGGVGKAVAVFNKLVEPVLRTAGCSLDIVYTKKTGDAYEIAKSLPLDEFDALLSVSGDGLIHEVLNGFANHAYPRKAFQTPVAPIPTGSGNGLSLNILGIEDGFDVVAASLNAIKGSPMPVDVFSIIQNGKQTVSFMSQALGLMADLDLGTEDLRWMGDSRFMYGLFRGLIKFKSCNVQLSYKVVEQDKRKMFDNLKSRRSQTSSESIPQEIQDADSSLPKSKVSLEETEGWTIFSEPLLYLYAGKGPYVARDFMAFPVSLPDDGLIDIVAQSTTNFSRTDVLASFGGAPKGDLYWNDSLHYLKAEAYRIKPLSKKGYLSIDGESYPFEEFQVEVLPRLATLLSSYGYYNAPFDDVKASKQ</sequence>
<dbReference type="Gene3D" id="2.60.200.40">
    <property type="match status" value="1"/>
</dbReference>
<reference evidence="3" key="1">
    <citation type="submission" date="2022-08" db="EMBL/GenBank/DDBJ databases">
        <authorList>
            <consortium name="DOE Joint Genome Institute"/>
            <person name="Min B."/>
            <person name="Riley R."/>
            <person name="Sierra-Patev S."/>
            <person name="Naranjo-Ortiz M."/>
            <person name="Looney B."/>
            <person name="Konkel Z."/>
            <person name="Slot J.C."/>
            <person name="Sakamoto Y."/>
            <person name="Steenwyk J.L."/>
            <person name="Rokas A."/>
            <person name="Carro J."/>
            <person name="Camarero S."/>
            <person name="Ferreira P."/>
            <person name="Molpeceres G."/>
            <person name="Ruiz-Duenas F.J."/>
            <person name="Serrano A."/>
            <person name="Henrissat B."/>
            <person name="Drula E."/>
            <person name="Hughes K.W."/>
            <person name="Mata J.L."/>
            <person name="Ishikawa N.K."/>
            <person name="Vargas-Isla R."/>
            <person name="Ushijima S."/>
            <person name="Smith C.A."/>
            <person name="Ahrendt S."/>
            <person name="Andreopoulos W."/>
            <person name="He G."/>
            <person name="Labutti K."/>
            <person name="Lipzen A."/>
            <person name="Ng V."/>
            <person name="Sandor L."/>
            <person name="Barry K."/>
            <person name="Martinez A.T."/>
            <person name="Xiao Y."/>
            <person name="Gibbons J.G."/>
            <person name="Terashima K."/>
            <person name="Hibbett D.S."/>
            <person name="Grigoriev I.V."/>
        </authorList>
    </citation>
    <scope>NUCLEOTIDE SEQUENCE</scope>
    <source>
        <strain evidence="3">Sp2 HRB7682 ss15</strain>
    </source>
</reference>
<gene>
    <name evidence="3" type="ORF">C8J55DRAFT_523810</name>
</gene>
<dbReference type="Gene3D" id="3.40.50.10330">
    <property type="entry name" value="Probable inorganic polyphosphate/atp-NAD kinase, domain 1"/>
    <property type="match status" value="1"/>
</dbReference>
<dbReference type="GO" id="GO:0046512">
    <property type="term" value="P:sphingosine biosynthetic process"/>
    <property type="evidence" value="ECO:0007669"/>
    <property type="project" value="TreeGrafter"/>
</dbReference>
<proteinExistence type="predicted"/>
<comment type="caution">
    <text evidence="3">The sequence shown here is derived from an EMBL/GenBank/DDBJ whole genome shotgun (WGS) entry which is preliminary data.</text>
</comment>
<reference evidence="3" key="2">
    <citation type="journal article" date="2023" name="Proc. Natl. Acad. Sci. U.S.A.">
        <title>A global phylogenomic analysis of the shiitake genus Lentinula.</title>
        <authorList>
            <person name="Sierra-Patev S."/>
            <person name="Min B."/>
            <person name="Naranjo-Ortiz M."/>
            <person name="Looney B."/>
            <person name="Konkel Z."/>
            <person name="Slot J.C."/>
            <person name="Sakamoto Y."/>
            <person name="Steenwyk J.L."/>
            <person name="Rokas A."/>
            <person name="Carro J."/>
            <person name="Camarero S."/>
            <person name="Ferreira P."/>
            <person name="Molpeceres G."/>
            <person name="Ruiz-Duenas F.J."/>
            <person name="Serrano A."/>
            <person name="Henrissat B."/>
            <person name="Drula E."/>
            <person name="Hughes K.W."/>
            <person name="Mata J.L."/>
            <person name="Ishikawa N.K."/>
            <person name="Vargas-Isla R."/>
            <person name="Ushijima S."/>
            <person name="Smith C.A."/>
            <person name="Donoghue J."/>
            <person name="Ahrendt S."/>
            <person name="Andreopoulos W."/>
            <person name="He G."/>
            <person name="LaButti K."/>
            <person name="Lipzen A."/>
            <person name="Ng V."/>
            <person name="Riley R."/>
            <person name="Sandor L."/>
            <person name="Barry K."/>
            <person name="Martinez A.T."/>
            <person name="Xiao Y."/>
            <person name="Gibbons J.G."/>
            <person name="Terashima K."/>
            <person name="Grigoriev I.V."/>
            <person name="Hibbett D."/>
        </authorList>
    </citation>
    <scope>NUCLEOTIDE SEQUENCE</scope>
    <source>
        <strain evidence="3">Sp2 HRB7682 ss15</strain>
    </source>
</reference>
<dbReference type="PROSITE" id="PS50146">
    <property type="entry name" value="DAGK"/>
    <property type="match status" value="1"/>
</dbReference>
<evidence type="ECO:0000259" key="2">
    <source>
        <dbReference type="PROSITE" id="PS50146"/>
    </source>
</evidence>
<dbReference type="Pfam" id="PF00781">
    <property type="entry name" value="DAGK_cat"/>
    <property type="match status" value="1"/>
</dbReference>
<organism evidence="3 4">
    <name type="scientific">Lentinula lateritia</name>
    <dbReference type="NCBI Taxonomy" id="40482"/>
    <lineage>
        <taxon>Eukaryota</taxon>
        <taxon>Fungi</taxon>
        <taxon>Dikarya</taxon>
        <taxon>Basidiomycota</taxon>
        <taxon>Agaricomycotina</taxon>
        <taxon>Agaricomycetes</taxon>
        <taxon>Agaricomycetidae</taxon>
        <taxon>Agaricales</taxon>
        <taxon>Marasmiineae</taxon>
        <taxon>Omphalotaceae</taxon>
        <taxon>Lentinula</taxon>
    </lineage>
</organism>
<dbReference type="PANTHER" id="PTHR12358">
    <property type="entry name" value="SPHINGOSINE KINASE"/>
    <property type="match status" value="1"/>
</dbReference>
<dbReference type="EMBL" id="JANVFS010000035">
    <property type="protein sequence ID" value="KAJ4469370.1"/>
    <property type="molecule type" value="Genomic_DNA"/>
</dbReference>
<dbReference type="GO" id="GO:0016773">
    <property type="term" value="F:phosphotransferase activity, alcohol group as acceptor"/>
    <property type="evidence" value="ECO:0007669"/>
    <property type="project" value="UniProtKB-ARBA"/>
</dbReference>
<dbReference type="GO" id="GO:0016020">
    <property type="term" value="C:membrane"/>
    <property type="evidence" value="ECO:0007669"/>
    <property type="project" value="TreeGrafter"/>
</dbReference>
<protein>
    <submittedName>
        <fullName evidence="3">ATP-NAD kinase-like domain-containing protein</fullName>
    </submittedName>
</protein>
<dbReference type="PANTHER" id="PTHR12358:SF31">
    <property type="entry name" value="ACYLGLYCEROL KINASE, MITOCHONDRIAL"/>
    <property type="match status" value="1"/>
</dbReference>
<accession>A0A9W8ZZ68</accession>
<dbReference type="InterPro" id="IPR017438">
    <property type="entry name" value="ATP-NAD_kinase_N"/>
</dbReference>
<dbReference type="Proteomes" id="UP001150238">
    <property type="component" value="Unassembled WGS sequence"/>
</dbReference>
<dbReference type="AlphaFoldDB" id="A0A9W8ZZ68"/>
<dbReference type="SUPFAM" id="SSF111331">
    <property type="entry name" value="NAD kinase/diacylglycerol kinase-like"/>
    <property type="match status" value="1"/>
</dbReference>
<evidence type="ECO:0000313" key="4">
    <source>
        <dbReference type="Proteomes" id="UP001150238"/>
    </source>
</evidence>
<feature type="domain" description="DAGKc" evidence="2">
    <location>
        <begin position="113"/>
        <end position="254"/>
    </location>
</feature>
<dbReference type="InterPro" id="IPR016064">
    <property type="entry name" value="NAD/diacylglycerol_kinase_sf"/>
</dbReference>
<dbReference type="GO" id="GO:0001727">
    <property type="term" value="F:lipid kinase activity"/>
    <property type="evidence" value="ECO:0007669"/>
    <property type="project" value="TreeGrafter"/>
</dbReference>
<dbReference type="GO" id="GO:0005737">
    <property type="term" value="C:cytoplasm"/>
    <property type="evidence" value="ECO:0007669"/>
    <property type="project" value="TreeGrafter"/>
</dbReference>